<protein>
    <submittedName>
        <fullName evidence="3">Uncharacterized protein</fullName>
    </submittedName>
</protein>
<dbReference type="EMBL" id="JAEDAO010000001">
    <property type="protein sequence ID" value="MBK0392365.1"/>
    <property type="molecule type" value="Genomic_DNA"/>
</dbReference>
<reference evidence="3" key="1">
    <citation type="submission" date="2020-12" db="EMBL/GenBank/DDBJ databases">
        <title>Ramlibacter sp. nov., isolated from a freshwater alga, Cryptomonas.</title>
        <authorList>
            <person name="Kim H.M."/>
            <person name="Jeon C.O."/>
        </authorList>
    </citation>
    <scope>NUCLEOTIDE SEQUENCE</scope>
    <source>
        <strain evidence="3">CrO1</strain>
    </source>
</reference>
<name>A0A934UQQ3_9BURK</name>
<keyword evidence="2" id="KW-0732">Signal</keyword>
<feature type="compositionally biased region" description="Low complexity" evidence="1">
    <location>
        <begin position="19"/>
        <end position="34"/>
    </location>
</feature>
<organism evidence="3 4">
    <name type="scientific">Ramlibacter algicola</name>
    <dbReference type="NCBI Taxonomy" id="2795217"/>
    <lineage>
        <taxon>Bacteria</taxon>
        <taxon>Pseudomonadati</taxon>
        <taxon>Pseudomonadota</taxon>
        <taxon>Betaproteobacteria</taxon>
        <taxon>Burkholderiales</taxon>
        <taxon>Comamonadaceae</taxon>
        <taxon>Ramlibacter</taxon>
    </lineage>
</organism>
<sequence length="113" mass="11528">MKHSLIALGCALALAGGPALAQQDAGKTSTTQGSSGNGGFVEKTKEAFHKLGESVKSGFHKAENKADDTKADPKDTRAMGAAGAGDADRQQRMDDAYGNYKSGKPGATSTPSK</sequence>
<feature type="compositionally biased region" description="Basic and acidic residues" evidence="1">
    <location>
        <begin position="86"/>
        <end position="95"/>
    </location>
</feature>
<feature type="region of interest" description="Disordered" evidence="1">
    <location>
        <begin position="55"/>
        <end position="113"/>
    </location>
</feature>
<accession>A0A934UQQ3</accession>
<dbReference type="RefSeq" id="WP_200787304.1">
    <property type="nucleotide sequence ID" value="NZ_JAEDAO010000001.1"/>
</dbReference>
<dbReference type="AlphaFoldDB" id="A0A934UQQ3"/>
<comment type="caution">
    <text evidence="3">The sequence shown here is derived from an EMBL/GenBank/DDBJ whole genome shotgun (WGS) entry which is preliminary data.</text>
</comment>
<gene>
    <name evidence="3" type="ORF">I8E28_07165</name>
</gene>
<evidence type="ECO:0000313" key="3">
    <source>
        <dbReference type="EMBL" id="MBK0392365.1"/>
    </source>
</evidence>
<proteinExistence type="predicted"/>
<evidence type="ECO:0000256" key="2">
    <source>
        <dbReference type="SAM" id="SignalP"/>
    </source>
</evidence>
<feature type="compositionally biased region" description="Basic and acidic residues" evidence="1">
    <location>
        <begin position="60"/>
        <end position="77"/>
    </location>
</feature>
<feature type="chain" id="PRO_5036837552" evidence="2">
    <location>
        <begin position="22"/>
        <end position="113"/>
    </location>
</feature>
<evidence type="ECO:0000256" key="1">
    <source>
        <dbReference type="SAM" id="MobiDB-lite"/>
    </source>
</evidence>
<feature type="region of interest" description="Disordered" evidence="1">
    <location>
        <begin position="19"/>
        <end position="41"/>
    </location>
</feature>
<evidence type="ECO:0000313" key="4">
    <source>
        <dbReference type="Proteomes" id="UP000617041"/>
    </source>
</evidence>
<dbReference type="Proteomes" id="UP000617041">
    <property type="component" value="Unassembled WGS sequence"/>
</dbReference>
<feature type="signal peptide" evidence="2">
    <location>
        <begin position="1"/>
        <end position="21"/>
    </location>
</feature>
<keyword evidence="4" id="KW-1185">Reference proteome</keyword>